<evidence type="ECO:0000256" key="1">
    <source>
        <dbReference type="ARBA" id="ARBA00008239"/>
    </source>
</evidence>
<name>A0A4Q9DE71_9BACL</name>
<comment type="similarity">
    <text evidence="1">Belongs to the heat shock protein 90 family.</text>
</comment>
<keyword evidence="6" id="KW-0378">Hydrolase</keyword>
<dbReference type="OrthoDB" id="9802640at2"/>
<dbReference type="GO" id="GO:0051082">
    <property type="term" value="F:unfolded protein binding"/>
    <property type="evidence" value="ECO:0007669"/>
    <property type="project" value="InterPro"/>
</dbReference>
<dbReference type="GO" id="GO:0016887">
    <property type="term" value="F:ATP hydrolysis activity"/>
    <property type="evidence" value="ECO:0007669"/>
    <property type="project" value="InterPro"/>
</dbReference>
<dbReference type="Pfam" id="PF13589">
    <property type="entry name" value="HATPase_c_3"/>
    <property type="match status" value="1"/>
</dbReference>
<evidence type="ECO:0000313" key="6">
    <source>
        <dbReference type="EMBL" id="TBL69779.1"/>
    </source>
</evidence>
<dbReference type="InterPro" id="IPR020575">
    <property type="entry name" value="Hsp90_N"/>
</dbReference>
<dbReference type="Proteomes" id="UP000293142">
    <property type="component" value="Unassembled WGS sequence"/>
</dbReference>
<proteinExistence type="inferred from homology"/>
<dbReference type="GO" id="GO:0140662">
    <property type="term" value="F:ATP-dependent protein folding chaperone"/>
    <property type="evidence" value="ECO:0007669"/>
    <property type="project" value="InterPro"/>
</dbReference>
<dbReference type="InterPro" id="IPR036890">
    <property type="entry name" value="HATPase_C_sf"/>
</dbReference>
<organism evidence="6 7">
    <name type="scientific">Paenibacillus thalictri</name>
    <dbReference type="NCBI Taxonomy" id="2527873"/>
    <lineage>
        <taxon>Bacteria</taxon>
        <taxon>Bacillati</taxon>
        <taxon>Bacillota</taxon>
        <taxon>Bacilli</taxon>
        <taxon>Bacillales</taxon>
        <taxon>Paenibacillaceae</taxon>
        <taxon>Paenibacillus</taxon>
    </lineage>
</organism>
<dbReference type="Pfam" id="PF24391">
    <property type="entry name" value="HD-CE"/>
    <property type="match status" value="1"/>
</dbReference>
<keyword evidence="7" id="KW-1185">Reference proteome</keyword>
<keyword evidence="3" id="KW-0067">ATP-binding</keyword>
<keyword evidence="2" id="KW-0547">Nucleotide-binding</keyword>
<dbReference type="EMBL" id="SIRE01000036">
    <property type="protein sequence ID" value="TBL69779.1"/>
    <property type="molecule type" value="Genomic_DNA"/>
</dbReference>
<protein>
    <submittedName>
        <fullName evidence="6">Metal-dependent phosphohydrolase</fullName>
    </submittedName>
</protein>
<comment type="caution">
    <text evidence="6">The sequence shown here is derived from an EMBL/GenBank/DDBJ whole genome shotgun (WGS) entry which is preliminary data.</text>
</comment>
<dbReference type="PRINTS" id="PR00775">
    <property type="entry name" value="HEATSHOCK90"/>
</dbReference>
<dbReference type="SUPFAM" id="SSF55874">
    <property type="entry name" value="ATPase domain of HSP90 chaperone/DNA topoisomerase II/histidine kinase"/>
    <property type="match status" value="1"/>
</dbReference>
<dbReference type="InterPro" id="IPR001404">
    <property type="entry name" value="Hsp90_fam"/>
</dbReference>
<dbReference type="SUPFAM" id="SSF109604">
    <property type="entry name" value="HD-domain/PDEase-like"/>
    <property type="match status" value="1"/>
</dbReference>
<dbReference type="InterPro" id="IPR056471">
    <property type="entry name" value="HD-CE"/>
</dbReference>
<accession>A0A4Q9DE71</accession>
<evidence type="ECO:0000313" key="7">
    <source>
        <dbReference type="Proteomes" id="UP000293142"/>
    </source>
</evidence>
<reference evidence="6 7" key="1">
    <citation type="submission" date="2019-02" db="EMBL/GenBank/DDBJ databases">
        <title>Paenibacillus sp. nov., isolated from surface-sterilized tissue of Thalictrum simplex L.</title>
        <authorList>
            <person name="Tuo L."/>
        </authorList>
    </citation>
    <scope>NUCLEOTIDE SEQUENCE [LARGE SCALE GENOMIC DNA]</scope>
    <source>
        <strain evidence="6 7">N2SHLJ1</strain>
    </source>
</reference>
<dbReference type="Gene3D" id="1.10.3210.10">
    <property type="entry name" value="Hypothetical protein af1432"/>
    <property type="match status" value="1"/>
</dbReference>
<dbReference type="Gene3D" id="3.30.565.10">
    <property type="entry name" value="Histidine kinase-like ATPase, C-terminal domain"/>
    <property type="match status" value="1"/>
</dbReference>
<dbReference type="PANTHER" id="PTHR11528">
    <property type="entry name" value="HEAT SHOCK PROTEIN 90 FAMILY MEMBER"/>
    <property type="match status" value="1"/>
</dbReference>
<evidence type="ECO:0000259" key="5">
    <source>
        <dbReference type="Pfam" id="PF24391"/>
    </source>
</evidence>
<evidence type="ECO:0000256" key="2">
    <source>
        <dbReference type="ARBA" id="ARBA00022741"/>
    </source>
</evidence>
<evidence type="ECO:0000256" key="3">
    <source>
        <dbReference type="ARBA" id="ARBA00022840"/>
    </source>
</evidence>
<dbReference type="RefSeq" id="WP_131018241.1">
    <property type="nucleotide sequence ID" value="NZ_SIRE01000036.1"/>
</dbReference>
<sequence length="809" mass="93259">MQDDWREETKLRLKNSALYQALVSKCRSEDTDHVVVLVDDVCHYSYQKTKTILRYMGEFTLHDGDHLFRVLGLMEKLISEENIVKLSTPELLLLILSAFLHDIGMAPDEKHVISWRKVWDVNPKFENDCEEKEYSQFKRFTLARPDRMETVEELVGQGDYSKADLLKGYLISDYIRETHSFRSKEIIARDWAGKIKYKDTDLTWEISEICFSHNENALSLLELDRWLLCGQGAYACLPLVAVILRLADILDFDAKRTPAVLYSHLAVKHPVSLEEWNKHRAIESWLISNTCIQFHAKCTHPAIEASIHAFCNVIDFELSVSNNIVSTINEFHRGVHRDLMMQIPFSVDRTKITTKKDIYGKPLYLYRDTQFNLSKSQVIDLLMGTKLYGDPEVALRELIQNSIDACLLRQALEKRWGNFYSPEIIVKYSEEEHQDVLEVIDNGTGMDQDIIDRYYSRVGSSFYKSSDFYDLKAETKADFNPTSRFGIGILSCFMVSDTLIVDTRRIYGPHDSSEPISLTVEGQESIFLIKKGERRTPGTSTKLVLRKNKNPWDRMTDEEFINSVVNVVPNPPFKIIIQSNSKVESRDENSFKDIKVDSIEDDDWQEHENIRRIEFTIDDKDNIGIVGLVVVYLLEDQGKPVEQIELLTKKVIIDEKSYELKKSYSMGSNDIDMHSTSIGVNSENEIKQTSNYRSVVESKSRLSLHGIEIPTTLFPDSWRVQKNQVRIEWPLTVLLVIDVCGIRDLDLNSSRTQVIYSDKWYEFEEQLAFAICNAIASSVGSSYWNSLKGILLKNAKSKQFISGLERVNR</sequence>
<dbReference type="GO" id="GO:0005524">
    <property type="term" value="F:ATP binding"/>
    <property type="evidence" value="ECO:0007669"/>
    <property type="project" value="UniProtKB-KW"/>
</dbReference>
<keyword evidence="4" id="KW-0143">Chaperone</keyword>
<dbReference type="AlphaFoldDB" id="A0A4Q9DE71"/>
<gene>
    <name evidence="6" type="ORF">EYB31_34970</name>
</gene>
<feature type="domain" description="HD-CE" evidence="5">
    <location>
        <begin position="57"/>
        <end position="318"/>
    </location>
</feature>
<evidence type="ECO:0000256" key="4">
    <source>
        <dbReference type="ARBA" id="ARBA00023186"/>
    </source>
</evidence>